<evidence type="ECO:0000256" key="1">
    <source>
        <dbReference type="ARBA" id="ARBA00023015"/>
    </source>
</evidence>
<gene>
    <name evidence="5" type="ORF">CH378_02875</name>
</gene>
<feature type="domain" description="HTH araC/xylS-type" evidence="4">
    <location>
        <begin position="155"/>
        <end position="258"/>
    </location>
</feature>
<evidence type="ECO:0000256" key="3">
    <source>
        <dbReference type="ARBA" id="ARBA00023163"/>
    </source>
</evidence>
<keyword evidence="1" id="KW-0805">Transcription regulation</keyword>
<dbReference type="PANTHER" id="PTHR46796">
    <property type="entry name" value="HTH-TYPE TRANSCRIPTIONAL ACTIVATOR RHAS-RELATED"/>
    <property type="match status" value="1"/>
</dbReference>
<comment type="caution">
    <text evidence="5">The sequence shown here is derived from an EMBL/GenBank/DDBJ whole genome shotgun (WGS) entry which is preliminary data.</text>
</comment>
<dbReference type="Gene3D" id="1.10.10.60">
    <property type="entry name" value="Homeodomain-like"/>
    <property type="match status" value="1"/>
</dbReference>
<dbReference type="InterPro" id="IPR009057">
    <property type="entry name" value="Homeodomain-like_sf"/>
</dbReference>
<dbReference type="Pfam" id="PF12833">
    <property type="entry name" value="HTH_18"/>
    <property type="match status" value="1"/>
</dbReference>
<dbReference type="Proteomes" id="UP000231919">
    <property type="component" value="Unassembled WGS sequence"/>
</dbReference>
<evidence type="ECO:0000313" key="6">
    <source>
        <dbReference type="Proteomes" id="UP000231919"/>
    </source>
</evidence>
<protein>
    <recommendedName>
        <fullName evidence="4">HTH araC/xylS-type domain-containing protein</fullName>
    </recommendedName>
</protein>
<proteinExistence type="predicted"/>
<dbReference type="InterPro" id="IPR018060">
    <property type="entry name" value="HTH_AraC"/>
</dbReference>
<keyword evidence="3" id="KW-0804">Transcription</keyword>
<evidence type="ECO:0000256" key="2">
    <source>
        <dbReference type="ARBA" id="ARBA00023125"/>
    </source>
</evidence>
<dbReference type="SMART" id="SM00342">
    <property type="entry name" value="HTH_ARAC"/>
    <property type="match status" value="1"/>
</dbReference>
<keyword evidence="6" id="KW-1185">Reference proteome</keyword>
<dbReference type="SUPFAM" id="SSF46689">
    <property type="entry name" value="Homeodomain-like"/>
    <property type="match status" value="1"/>
</dbReference>
<name>A0ABX4NDK6_9LEPT</name>
<sequence>MIFLLPRDTFKRLPAMNLNTIRHDWITQKEESSYSIVPDEYCVLGIQVQGRIHLKKENSFQKLNVAGITGMMTGSKTFKATKNTVSFLIRIPPWILAKHVDIPLNEIVNESLSLDSIFPENAVRRLQEDCIREHEKGLESGWAWKKFQSEWKSKKSEPKYIAESIERIRLQSGETSISSLAANLGISQSKLEKDYKEFLGLSPKDYACLIRFRNALLLKNESSNLTDLAYRSGYYDQAHFIREFKKRTGQSPKRWFQAKDRSDQFWNQIHF</sequence>
<dbReference type="RefSeq" id="WP_100754812.1">
    <property type="nucleotide sequence ID" value="NZ_NPDP01000003.1"/>
</dbReference>
<evidence type="ECO:0000259" key="4">
    <source>
        <dbReference type="PROSITE" id="PS01124"/>
    </source>
</evidence>
<keyword evidence="2" id="KW-0238">DNA-binding</keyword>
<dbReference type="EMBL" id="NPDP01000003">
    <property type="protein sequence ID" value="PJZ31443.1"/>
    <property type="molecule type" value="Genomic_DNA"/>
</dbReference>
<organism evidence="5 6">
    <name type="scientific">Leptospira kmetyi</name>
    <dbReference type="NCBI Taxonomy" id="408139"/>
    <lineage>
        <taxon>Bacteria</taxon>
        <taxon>Pseudomonadati</taxon>
        <taxon>Spirochaetota</taxon>
        <taxon>Spirochaetia</taxon>
        <taxon>Leptospirales</taxon>
        <taxon>Leptospiraceae</taxon>
        <taxon>Leptospira</taxon>
    </lineage>
</organism>
<dbReference type="InterPro" id="IPR050204">
    <property type="entry name" value="AraC_XylS_family_regulators"/>
</dbReference>
<reference evidence="5 6" key="1">
    <citation type="submission" date="2017-07" db="EMBL/GenBank/DDBJ databases">
        <title>Leptospira spp. isolated from tropical soils.</title>
        <authorList>
            <person name="Thibeaux R."/>
            <person name="Iraola G."/>
            <person name="Ferres I."/>
            <person name="Bierque E."/>
            <person name="Girault D."/>
            <person name="Soupe-Gilbert M.-E."/>
            <person name="Picardeau M."/>
            <person name="Goarant C."/>
        </authorList>
    </citation>
    <scope>NUCLEOTIDE SEQUENCE [LARGE SCALE GENOMIC DNA]</scope>
    <source>
        <strain evidence="5 6">JW2-C-B1</strain>
    </source>
</reference>
<evidence type="ECO:0000313" key="5">
    <source>
        <dbReference type="EMBL" id="PJZ31443.1"/>
    </source>
</evidence>
<dbReference type="PROSITE" id="PS01124">
    <property type="entry name" value="HTH_ARAC_FAMILY_2"/>
    <property type="match status" value="1"/>
</dbReference>
<dbReference type="PANTHER" id="PTHR46796:SF13">
    <property type="entry name" value="HTH-TYPE TRANSCRIPTIONAL ACTIVATOR RHAS"/>
    <property type="match status" value="1"/>
</dbReference>
<accession>A0ABX4NDK6</accession>